<reference evidence="1 2" key="1">
    <citation type="submission" date="2013-04" db="EMBL/GenBank/DDBJ databases">
        <title>Shimia sp. 22II-S11-Z10 Genome Sequencing.</title>
        <authorList>
            <person name="Lai Q."/>
            <person name="Li G."/>
            <person name="Shao Z."/>
        </authorList>
    </citation>
    <scope>NUCLEOTIDE SEQUENCE [LARGE SCALE GENOMIC DNA]</scope>
    <source>
        <strain evidence="2">22II-S11-Z10</strain>
    </source>
</reference>
<protein>
    <submittedName>
        <fullName evidence="1">Uncharacterized protein</fullName>
    </submittedName>
</protein>
<sequence>MYTRHDELPALSAWPTQVEARDYNTASRALQRARGAMRLPLRGLPMLDLILQPNAWVVVDRSLNDMPIAAWVDFAPKPDRGLHEAVLCQLRYYHGGAGKVVAAVRQDFEDLLAPRLQQAALEGPKVVSLHRRDG</sequence>
<dbReference type="AlphaFoldDB" id="A0A058ZJW4"/>
<gene>
    <name evidence="1" type="ORF">ATO10_10845</name>
</gene>
<comment type="caution">
    <text evidence="1">The sequence shown here is derived from an EMBL/GenBank/DDBJ whole genome shotgun (WGS) entry which is preliminary data.</text>
</comment>
<dbReference type="RefSeq" id="WP_051598088.1">
    <property type="nucleotide sequence ID" value="NZ_AQQY01000006.1"/>
</dbReference>
<accession>A0A058ZJW4</accession>
<dbReference type="OrthoDB" id="8480203at2"/>
<dbReference type="eggNOG" id="ENOG503393N">
    <property type="taxonomic scope" value="Bacteria"/>
</dbReference>
<proteinExistence type="predicted"/>
<evidence type="ECO:0000313" key="1">
    <source>
        <dbReference type="EMBL" id="KCV81838.1"/>
    </source>
</evidence>
<evidence type="ECO:0000313" key="2">
    <source>
        <dbReference type="Proteomes" id="UP000024836"/>
    </source>
</evidence>
<dbReference type="EMBL" id="AQQY01000006">
    <property type="protein sequence ID" value="KCV81838.1"/>
    <property type="molecule type" value="Genomic_DNA"/>
</dbReference>
<keyword evidence="2" id="KW-1185">Reference proteome</keyword>
<name>A0A058ZJW4_9RHOB</name>
<dbReference type="Proteomes" id="UP000024836">
    <property type="component" value="Unassembled WGS sequence"/>
</dbReference>
<dbReference type="STRING" id="1461693.ATO10_10845"/>
<organism evidence="1 2">
    <name type="scientific">Actibacterium atlanticum</name>
    <dbReference type="NCBI Taxonomy" id="1461693"/>
    <lineage>
        <taxon>Bacteria</taxon>
        <taxon>Pseudomonadati</taxon>
        <taxon>Pseudomonadota</taxon>
        <taxon>Alphaproteobacteria</taxon>
        <taxon>Rhodobacterales</taxon>
        <taxon>Roseobacteraceae</taxon>
        <taxon>Actibacterium</taxon>
    </lineage>
</organism>